<evidence type="ECO:0000313" key="3">
    <source>
        <dbReference type="EMBL" id="SUK45914.1"/>
    </source>
</evidence>
<evidence type="ECO:0000256" key="1">
    <source>
        <dbReference type="SAM" id="MobiDB-lite"/>
    </source>
</evidence>
<organism evidence="3 4">
    <name type="scientific">Staphylococcus aureus</name>
    <dbReference type="NCBI Taxonomy" id="1280"/>
    <lineage>
        <taxon>Bacteria</taxon>
        <taxon>Bacillati</taxon>
        <taxon>Bacillota</taxon>
        <taxon>Bacilli</taxon>
        <taxon>Bacillales</taxon>
        <taxon>Staphylococcaceae</taxon>
        <taxon>Staphylococcus</taxon>
    </lineage>
</organism>
<gene>
    <name evidence="3" type="ORF">NCTC5664_01493</name>
</gene>
<dbReference type="PROSITE" id="PS51257">
    <property type="entry name" value="PROKAR_LIPOPROTEIN"/>
    <property type="match status" value="1"/>
</dbReference>
<feature type="compositionally biased region" description="Low complexity" evidence="1">
    <location>
        <begin position="71"/>
        <end position="105"/>
    </location>
</feature>
<proteinExistence type="predicted"/>
<dbReference type="AlphaFoldDB" id="A0A380DRF9"/>
<name>A0A380DRF9_STAAU</name>
<dbReference type="EMBL" id="UHAQ01000002">
    <property type="protein sequence ID" value="SUK45914.1"/>
    <property type="molecule type" value="Genomic_DNA"/>
</dbReference>
<sequence>MKRLVTGLLALSLFLAACGQDSDQQKDSNKEKDDKAKTEQQDKKTNDSSKDKKDNKDDSKDVNKDNKDNSANDNQQQSNSNATNNDQNQTNNNQSSNNQANNNQKSSYVAPYYGQNAAPVARQIYPFNGNKTQALQQLPNFQTALNAANNEANKFGSNNKVYNDYSIEEHNGNYKYVFSFKDPNANGKYSIVTVDYTGQAMVTDPNYQQIMLM</sequence>
<feature type="region of interest" description="Disordered" evidence="1">
    <location>
        <begin position="17"/>
        <end position="105"/>
    </location>
</feature>
<feature type="signal peptide" evidence="2">
    <location>
        <begin position="1"/>
        <end position="19"/>
    </location>
</feature>
<keyword evidence="3" id="KW-0449">Lipoprotein</keyword>
<accession>A0A380DRF9</accession>
<dbReference type="Proteomes" id="UP000254502">
    <property type="component" value="Unassembled WGS sequence"/>
</dbReference>
<reference evidence="3 4" key="1">
    <citation type="submission" date="2018-06" db="EMBL/GenBank/DDBJ databases">
        <authorList>
            <consortium name="Pathogen Informatics"/>
            <person name="Doyle S."/>
        </authorList>
    </citation>
    <scope>NUCLEOTIDE SEQUENCE [LARGE SCALE GENOMIC DNA]</scope>
    <source>
        <strain evidence="3 4">NCTC5664</strain>
    </source>
</reference>
<evidence type="ECO:0000256" key="2">
    <source>
        <dbReference type="SAM" id="SignalP"/>
    </source>
</evidence>
<feature type="compositionally biased region" description="Basic and acidic residues" evidence="1">
    <location>
        <begin position="23"/>
        <end position="70"/>
    </location>
</feature>
<feature type="chain" id="PRO_5038851594" evidence="2">
    <location>
        <begin position="20"/>
        <end position="213"/>
    </location>
</feature>
<protein>
    <submittedName>
        <fullName evidence="3">Lipoprotein, putative</fullName>
    </submittedName>
</protein>
<evidence type="ECO:0000313" key="4">
    <source>
        <dbReference type="Proteomes" id="UP000254502"/>
    </source>
</evidence>
<keyword evidence="2" id="KW-0732">Signal</keyword>